<comment type="subcellular location">
    <subcellularLocation>
        <location evidence="1">Cell envelope</location>
    </subcellularLocation>
</comment>
<reference evidence="5" key="1">
    <citation type="journal article" date="2014" name="Front. Microbiol.">
        <title>High frequency of phylogenetically diverse reductive dehalogenase-homologous genes in deep subseafloor sedimentary metagenomes.</title>
        <authorList>
            <person name="Kawai M."/>
            <person name="Futagami T."/>
            <person name="Toyoda A."/>
            <person name="Takaki Y."/>
            <person name="Nishi S."/>
            <person name="Hori S."/>
            <person name="Arai W."/>
            <person name="Tsubouchi T."/>
            <person name="Morono Y."/>
            <person name="Uchiyama I."/>
            <person name="Ito T."/>
            <person name="Fujiyama A."/>
            <person name="Inagaki F."/>
            <person name="Takami H."/>
        </authorList>
    </citation>
    <scope>NUCLEOTIDE SEQUENCE</scope>
    <source>
        <strain evidence="5">Expedition CK06-06</strain>
    </source>
</reference>
<dbReference type="PANTHER" id="PTHR46847">
    <property type="entry name" value="D-ALLOSE-BINDING PERIPLASMIC PROTEIN-RELATED"/>
    <property type="match status" value="1"/>
</dbReference>
<dbReference type="PANTHER" id="PTHR46847:SF1">
    <property type="entry name" value="D-ALLOSE-BINDING PERIPLASMIC PROTEIN-RELATED"/>
    <property type="match status" value="1"/>
</dbReference>
<accession>X1CIX3</accession>
<feature type="non-terminal residue" evidence="5">
    <location>
        <position position="272"/>
    </location>
</feature>
<evidence type="ECO:0000256" key="2">
    <source>
        <dbReference type="ARBA" id="ARBA00007639"/>
    </source>
</evidence>
<dbReference type="GO" id="GO:0030313">
    <property type="term" value="C:cell envelope"/>
    <property type="evidence" value="ECO:0007669"/>
    <property type="project" value="UniProtKB-SubCell"/>
</dbReference>
<dbReference type="InterPro" id="IPR028082">
    <property type="entry name" value="Peripla_BP_I"/>
</dbReference>
<protein>
    <recommendedName>
        <fullName evidence="4">Periplasmic binding protein domain-containing protein</fullName>
    </recommendedName>
</protein>
<feature type="domain" description="Periplasmic binding protein" evidence="4">
    <location>
        <begin position="67"/>
        <end position="259"/>
    </location>
</feature>
<dbReference type="PROSITE" id="PS51257">
    <property type="entry name" value="PROKAR_LIPOPROTEIN"/>
    <property type="match status" value="1"/>
</dbReference>
<evidence type="ECO:0000256" key="1">
    <source>
        <dbReference type="ARBA" id="ARBA00004196"/>
    </source>
</evidence>
<gene>
    <name evidence="5" type="ORF">S01H4_40646</name>
</gene>
<comment type="similarity">
    <text evidence="2">Belongs to the bacterial solute-binding protein 2 family.</text>
</comment>
<dbReference type="EMBL" id="BART01022160">
    <property type="protein sequence ID" value="GAG92962.1"/>
    <property type="molecule type" value="Genomic_DNA"/>
</dbReference>
<sequence>MKKALLFLLVTTMAVLLVFTFSVTGCKEEAPAVEEAVEEAAPAEEEEEAAPTEEVAEYKLAVFFPAPHPYFESVTKGIEKFTEDYGVEVFVQYGTDWAQETENQFIEGLVAQGYNKLIVYPIDVTGANSLYEEITAQGVHVVNEGAPTALPTTASATVATDVKAAAMTACEKVIEVLGKKGNILNILELVEDTNTKLRKDGIEEVVAKYPDVKIIQEIAGLTSQEEATEKISNAIAALGNDLDGMITTGYVPTVAASLILSEMENDRIVYVG</sequence>
<dbReference type="GO" id="GO:0030246">
    <property type="term" value="F:carbohydrate binding"/>
    <property type="evidence" value="ECO:0007669"/>
    <property type="project" value="UniProtKB-ARBA"/>
</dbReference>
<proteinExistence type="inferred from homology"/>
<evidence type="ECO:0000313" key="5">
    <source>
        <dbReference type="EMBL" id="GAG92962.1"/>
    </source>
</evidence>
<evidence type="ECO:0000259" key="4">
    <source>
        <dbReference type="Pfam" id="PF13407"/>
    </source>
</evidence>
<dbReference type="Pfam" id="PF13407">
    <property type="entry name" value="Peripla_BP_4"/>
    <property type="match status" value="1"/>
</dbReference>
<dbReference type="SUPFAM" id="SSF53822">
    <property type="entry name" value="Periplasmic binding protein-like I"/>
    <property type="match status" value="1"/>
</dbReference>
<dbReference type="AlphaFoldDB" id="X1CIX3"/>
<dbReference type="CDD" id="cd01536">
    <property type="entry name" value="PBP1_ABC_sugar_binding-like"/>
    <property type="match status" value="1"/>
</dbReference>
<dbReference type="Gene3D" id="3.40.50.2300">
    <property type="match status" value="2"/>
</dbReference>
<comment type="caution">
    <text evidence="5">The sequence shown here is derived from an EMBL/GenBank/DDBJ whole genome shotgun (WGS) entry which is preliminary data.</text>
</comment>
<keyword evidence="3" id="KW-0732">Signal</keyword>
<evidence type="ECO:0000256" key="3">
    <source>
        <dbReference type="ARBA" id="ARBA00022729"/>
    </source>
</evidence>
<dbReference type="InterPro" id="IPR025997">
    <property type="entry name" value="SBP_2_dom"/>
</dbReference>
<name>X1CIX3_9ZZZZ</name>
<organism evidence="5">
    <name type="scientific">marine sediment metagenome</name>
    <dbReference type="NCBI Taxonomy" id="412755"/>
    <lineage>
        <taxon>unclassified sequences</taxon>
        <taxon>metagenomes</taxon>
        <taxon>ecological metagenomes</taxon>
    </lineage>
</organism>